<keyword evidence="7" id="KW-0560">Oxidoreductase</keyword>
<dbReference type="GO" id="GO:0051536">
    <property type="term" value="F:iron-sulfur cluster binding"/>
    <property type="evidence" value="ECO:0007669"/>
    <property type="project" value="UniProtKB-KW"/>
</dbReference>
<keyword evidence="6" id="KW-0479">Metal-binding</keyword>
<dbReference type="InterPro" id="IPR023753">
    <property type="entry name" value="FAD/NAD-binding_dom"/>
</dbReference>
<keyword evidence="8" id="KW-0408">Iron</keyword>
<dbReference type="EMBL" id="REFR01000012">
    <property type="protein sequence ID" value="RMB04751.1"/>
    <property type="molecule type" value="Genomic_DNA"/>
</dbReference>
<dbReference type="GO" id="GO:0010181">
    <property type="term" value="F:FMN binding"/>
    <property type="evidence" value="ECO:0007669"/>
    <property type="project" value="InterPro"/>
</dbReference>
<dbReference type="InterPro" id="IPR013785">
    <property type="entry name" value="Aldolase_TIM"/>
</dbReference>
<evidence type="ECO:0000313" key="12">
    <source>
        <dbReference type="EMBL" id="RMB04751.1"/>
    </source>
</evidence>
<comment type="caution">
    <text evidence="12">The sequence shown here is derived from an EMBL/GenBank/DDBJ whole genome shotgun (WGS) entry which is preliminary data.</text>
</comment>
<dbReference type="Pfam" id="PF07992">
    <property type="entry name" value="Pyr_redox_2"/>
    <property type="match status" value="1"/>
</dbReference>
<keyword evidence="13" id="KW-1185">Reference proteome</keyword>
<comment type="cofactor">
    <cofactor evidence="1">
        <name>FMN</name>
        <dbReference type="ChEBI" id="CHEBI:58210"/>
    </cofactor>
</comment>
<dbReference type="Gene3D" id="3.20.20.70">
    <property type="entry name" value="Aldolase class I"/>
    <property type="match status" value="1"/>
</dbReference>
<evidence type="ECO:0000256" key="9">
    <source>
        <dbReference type="ARBA" id="ARBA00023014"/>
    </source>
</evidence>
<reference evidence="12 13" key="1">
    <citation type="submission" date="2018-10" db="EMBL/GenBank/DDBJ databases">
        <title>Genomic Encyclopedia of Archaeal and Bacterial Type Strains, Phase II (KMG-II): from individual species to whole genera.</title>
        <authorList>
            <person name="Goeker M."/>
        </authorList>
    </citation>
    <scope>NUCLEOTIDE SEQUENCE [LARGE SCALE GENOMIC DNA]</scope>
    <source>
        <strain evidence="12 13">DSM 25217</strain>
    </source>
</reference>
<evidence type="ECO:0000256" key="5">
    <source>
        <dbReference type="ARBA" id="ARBA00022643"/>
    </source>
</evidence>
<comment type="similarity">
    <text evidence="3">In the N-terminal section; belongs to the NADH:flavin oxidoreductase/NADH oxidase family.</text>
</comment>
<dbReference type="InParanoid" id="A0A3M0C4G6"/>
<dbReference type="SUPFAM" id="SSF51395">
    <property type="entry name" value="FMN-linked oxidoreductases"/>
    <property type="match status" value="1"/>
</dbReference>
<evidence type="ECO:0000256" key="3">
    <source>
        <dbReference type="ARBA" id="ARBA00011048"/>
    </source>
</evidence>
<feature type="domain" description="NADH:flavin oxidoreductase/NADH oxidase N-terminal" evidence="10">
    <location>
        <begin position="30"/>
        <end position="356"/>
    </location>
</feature>
<gene>
    <name evidence="12" type="ORF">BXY39_2315</name>
</gene>
<evidence type="ECO:0000256" key="1">
    <source>
        <dbReference type="ARBA" id="ARBA00001917"/>
    </source>
</evidence>
<evidence type="ECO:0000259" key="10">
    <source>
        <dbReference type="Pfam" id="PF00724"/>
    </source>
</evidence>
<sequence length="700" mass="75421">MSSHSSCFENMVIMSQDHKPAPGVAKYPRLFAPLELGHTRIKNRAIMGSMHTGLEEAENGFERMAVYYAERAAGGVGMIITGGIAPNPEATAVGREGLWTEEQVDLHKLVTSAVHQADPDVKICLQILHSGPLARNSNAVSPSGVQSPISRIAPIALDQAGVKKQIADHIRCAKLAKQAGYDGVEIIGSAGYLISTFLVQKTNLRTDEYGGNYENRMRFALEIVEGVRQAVGDNFIVIFRIAAMDMLQDGMSWNEIVTLAKRLEKAGASVISTHFTWHESAVPTIATMVPRAAFTPITGRLRKELSIPVITSNRVNMPDVAEAVLARGDADLVSMARPMLADSQFMIKALEAREDEINTCIACNQACLDHTFSAVTASCLVNPRACHETELSYKPVEKAKKIAVVGAGPAGLAYACVAAERGHRVTLFDAASEVGGQFNLAKKIPGKEEFHETLRYYGKMLTIHGVGLRLGQKVSVSDLSTGGFDHIVTATGIKPRKPDIAGIEHKKVVSYIDAITGARPVGQKVAVIGAGGIGFDVCELISHSGPSSALDRDLFAKEWGIDFDNHPRGGVTGVEPLNTKSERDIWLLQRKSTSVGRGLGRTTGWTHRLTLKRRGVKMLNGVEYVKIDDDGLHVKRDNQVEILPVDTVIICAGQESDRDLFDALSQIDGMSVDIIGGAFEAAEIDAKAAIKQASHAAAVI</sequence>
<keyword evidence="5" id="KW-0288">FMN</keyword>
<protein>
    <submittedName>
        <fullName evidence="12">2,4-dienoyl-CoA reductase (NADPH2)</fullName>
    </submittedName>
</protein>
<dbReference type="Gene3D" id="3.50.50.60">
    <property type="entry name" value="FAD/NAD(P)-binding domain"/>
    <property type="match status" value="1"/>
</dbReference>
<dbReference type="Gene3D" id="3.40.50.720">
    <property type="entry name" value="NAD(P)-binding Rossmann-like Domain"/>
    <property type="match status" value="1"/>
</dbReference>
<dbReference type="PANTHER" id="PTHR42917:SF2">
    <property type="entry name" value="2,4-DIENOYL-COA REDUCTASE [(2E)-ENOYL-COA-PRODUCING]"/>
    <property type="match status" value="1"/>
</dbReference>
<dbReference type="PRINTS" id="PR00368">
    <property type="entry name" value="FADPNR"/>
</dbReference>
<name>A0A3M0C4G6_9PROT</name>
<evidence type="ECO:0000313" key="13">
    <source>
        <dbReference type="Proteomes" id="UP000271227"/>
    </source>
</evidence>
<dbReference type="InterPro" id="IPR036188">
    <property type="entry name" value="FAD/NAD-bd_sf"/>
</dbReference>
<dbReference type="FunCoup" id="A0A3M0C4G6">
    <property type="interactions" value="58"/>
</dbReference>
<dbReference type="GO" id="GO:0008670">
    <property type="term" value="F:2,4-dienoyl-CoA reductase (NADPH) activity"/>
    <property type="evidence" value="ECO:0007669"/>
    <property type="project" value="TreeGrafter"/>
</dbReference>
<dbReference type="GO" id="GO:0046872">
    <property type="term" value="F:metal ion binding"/>
    <property type="evidence" value="ECO:0007669"/>
    <property type="project" value="UniProtKB-KW"/>
</dbReference>
<keyword evidence="4" id="KW-0285">Flavoprotein</keyword>
<evidence type="ECO:0000256" key="8">
    <source>
        <dbReference type="ARBA" id="ARBA00023004"/>
    </source>
</evidence>
<dbReference type="InterPro" id="IPR001155">
    <property type="entry name" value="OxRdtase_FMN_N"/>
</dbReference>
<evidence type="ECO:0000256" key="7">
    <source>
        <dbReference type="ARBA" id="ARBA00023002"/>
    </source>
</evidence>
<dbReference type="PRINTS" id="PR00411">
    <property type="entry name" value="PNDRDTASEI"/>
</dbReference>
<dbReference type="Proteomes" id="UP000271227">
    <property type="component" value="Unassembled WGS sequence"/>
</dbReference>
<dbReference type="SUPFAM" id="SSF51905">
    <property type="entry name" value="FAD/NAD(P)-binding domain"/>
    <property type="match status" value="1"/>
</dbReference>
<comment type="cofactor">
    <cofactor evidence="2">
        <name>[4Fe-4S] cluster</name>
        <dbReference type="ChEBI" id="CHEBI:49883"/>
    </cofactor>
</comment>
<accession>A0A3M0C4G6</accession>
<dbReference type="InterPro" id="IPR051793">
    <property type="entry name" value="NADH:flavin_oxidoreductase"/>
</dbReference>
<dbReference type="PANTHER" id="PTHR42917">
    <property type="entry name" value="2,4-DIENOYL-COA REDUCTASE"/>
    <property type="match status" value="1"/>
</dbReference>
<proteinExistence type="inferred from homology"/>
<feature type="domain" description="FAD/NAD(P)-binding" evidence="11">
    <location>
        <begin position="401"/>
        <end position="663"/>
    </location>
</feature>
<evidence type="ECO:0000256" key="4">
    <source>
        <dbReference type="ARBA" id="ARBA00022630"/>
    </source>
</evidence>
<dbReference type="GO" id="GO:0033543">
    <property type="term" value="P:fatty acid beta-oxidation, unsaturated, even number, reductase/isomerase pathway"/>
    <property type="evidence" value="ECO:0007669"/>
    <property type="project" value="TreeGrafter"/>
</dbReference>
<evidence type="ECO:0000256" key="2">
    <source>
        <dbReference type="ARBA" id="ARBA00001966"/>
    </source>
</evidence>
<dbReference type="CDD" id="cd02930">
    <property type="entry name" value="DCR_FMN"/>
    <property type="match status" value="1"/>
</dbReference>
<evidence type="ECO:0000256" key="6">
    <source>
        <dbReference type="ARBA" id="ARBA00022723"/>
    </source>
</evidence>
<dbReference type="AlphaFoldDB" id="A0A3M0C4G6"/>
<organism evidence="12 13">
    <name type="scientific">Eilatimonas milleporae</name>
    <dbReference type="NCBI Taxonomy" id="911205"/>
    <lineage>
        <taxon>Bacteria</taxon>
        <taxon>Pseudomonadati</taxon>
        <taxon>Pseudomonadota</taxon>
        <taxon>Alphaproteobacteria</taxon>
        <taxon>Kordiimonadales</taxon>
        <taxon>Kordiimonadaceae</taxon>
        <taxon>Eilatimonas</taxon>
    </lineage>
</organism>
<evidence type="ECO:0000259" key="11">
    <source>
        <dbReference type="Pfam" id="PF07992"/>
    </source>
</evidence>
<keyword evidence="9" id="KW-0411">Iron-sulfur</keyword>
<dbReference type="Pfam" id="PF00724">
    <property type="entry name" value="Oxidored_FMN"/>
    <property type="match status" value="1"/>
</dbReference>